<gene>
    <name evidence="1" type="ORF">Atai01_02690</name>
</gene>
<evidence type="ECO:0000313" key="2">
    <source>
        <dbReference type="Proteomes" id="UP001165136"/>
    </source>
</evidence>
<dbReference type="AlphaFoldDB" id="A0A9W6VCD2"/>
<accession>A0A9W6VCD2</accession>
<proteinExistence type="predicted"/>
<dbReference type="EMBL" id="BSTI01000001">
    <property type="protein sequence ID" value="GLY63650.1"/>
    <property type="molecule type" value="Genomic_DNA"/>
</dbReference>
<evidence type="ECO:0000313" key="1">
    <source>
        <dbReference type="EMBL" id="GLY63650.1"/>
    </source>
</evidence>
<dbReference type="Proteomes" id="UP001165136">
    <property type="component" value="Unassembled WGS sequence"/>
</dbReference>
<protein>
    <submittedName>
        <fullName evidence="1">Uncharacterized protein</fullName>
    </submittedName>
</protein>
<organism evidence="1 2">
    <name type="scientific">Amycolatopsis taiwanensis</name>
    <dbReference type="NCBI Taxonomy" id="342230"/>
    <lineage>
        <taxon>Bacteria</taxon>
        <taxon>Bacillati</taxon>
        <taxon>Actinomycetota</taxon>
        <taxon>Actinomycetes</taxon>
        <taxon>Pseudonocardiales</taxon>
        <taxon>Pseudonocardiaceae</taxon>
        <taxon>Amycolatopsis</taxon>
    </lineage>
</organism>
<comment type="caution">
    <text evidence="1">The sequence shown here is derived from an EMBL/GenBank/DDBJ whole genome shotgun (WGS) entry which is preliminary data.</text>
</comment>
<name>A0A9W6VCD2_9PSEU</name>
<sequence length="175" mass="19046">MARQIKMSLSSVPSTVFRLAREQASKVLGASGKVPVSFDELEARAKRIEEAFGPGTRSEPVDPEEAAKRRKFLAHAARVTLEGAVTVAVASLEPFGQSAKPTRLSSGLTSLASSWLPADRRADYAEEFRGDLGALAQQKHGRLKQLLYALCVLIRVPQLRRALRTPALEAGEQPR</sequence>
<reference evidence="1" key="1">
    <citation type="submission" date="2023-03" db="EMBL/GenBank/DDBJ databases">
        <title>Amycolatopsis taiwanensis NBRC 103393.</title>
        <authorList>
            <person name="Ichikawa N."/>
            <person name="Sato H."/>
            <person name="Tonouchi N."/>
        </authorList>
    </citation>
    <scope>NUCLEOTIDE SEQUENCE</scope>
    <source>
        <strain evidence="1">NBRC 103393</strain>
    </source>
</reference>
<keyword evidence="2" id="KW-1185">Reference proteome</keyword>